<evidence type="ECO:0008006" key="4">
    <source>
        <dbReference type="Google" id="ProtNLM"/>
    </source>
</evidence>
<evidence type="ECO:0000256" key="1">
    <source>
        <dbReference type="ARBA" id="ARBA00023172"/>
    </source>
</evidence>
<organism evidence="2 3">
    <name type="scientific">Streptomyces californicus</name>
    <dbReference type="NCBI Taxonomy" id="67351"/>
    <lineage>
        <taxon>Bacteria</taxon>
        <taxon>Bacillati</taxon>
        <taxon>Actinomycetota</taxon>
        <taxon>Actinomycetes</taxon>
        <taxon>Kitasatosporales</taxon>
        <taxon>Streptomycetaceae</taxon>
        <taxon>Streptomyces</taxon>
    </lineage>
</organism>
<keyword evidence="1" id="KW-0233">DNA recombination</keyword>
<gene>
    <name evidence="2" type="ORF">I6J42_07670</name>
</gene>
<proteinExistence type="predicted"/>
<dbReference type="InterPro" id="IPR011010">
    <property type="entry name" value="DNA_brk_join_enz"/>
</dbReference>
<dbReference type="InterPro" id="IPR013762">
    <property type="entry name" value="Integrase-like_cat_sf"/>
</dbReference>
<accession>A0ABD7CTI2</accession>
<name>A0ABD7CTI2_9ACTN</name>
<dbReference type="Gene3D" id="1.10.443.10">
    <property type="entry name" value="Intergrase catalytic core"/>
    <property type="match status" value="1"/>
</dbReference>
<protein>
    <recommendedName>
        <fullName evidence="4">Integrase</fullName>
    </recommendedName>
</protein>
<dbReference type="SUPFAM" id="SSF56349">
    <property type="entry name" value="DNA breaking-rejoining enzymes"/>
    <property type="match status" value="1"/>
</dbReference>
<evidence type="ECO:0000313" key="3">
    <source>
        <dbReference type="Proteomes" id="UP000623926"/>
    </source>
</evidence>
<dbReference type="RefSeq" id="WP_205030026.1">
    <property type="nucleotide sequence ID" value="NZ_CP070245.1"/>
</dbReference>
<dbReference type="AlphaFoldDB" id="A0ABD7CTI2"/>
<reference evidence="2 3" key="1">
    <citation type="submission" date="2021-02" db="EMBL/GenBank/DDBJ databases">
        <title>FDA dAtabase for Regulatory Grade micrObial Sequences (FDA-ARGOS): Supporting development and validation of Infectious Disease Dx tests.</title>
        <authorList>
            <person name="Sproer C."/>
            <person name="Gronow S."/>
            <person name="Severitt S."/>
            <person name="Schroder I."/>
            <person name="Tallon L."/>
            <person name="Sadzewicz L."/>
            <person name="Zhao X."/>
            <person name="Boylan J."/>
            <person name="Ott S."/>
            <person name="Bowen H."/>
            <person name="Vavikolanu K."/>
            <person name="Mehta A."/>
            <person name="Aluvathingal J."/>
            <person name="Nadendla S."/>
            <person name="Lowell S."/>
            <person name="Myers T."/>
            <person name="Yan Y."/>
            <person name="Sichtig H."/>
        </authorList>
    </citation>
    <scope>NUCLEOTIDE SEQUENCE [LARGE SCALE GENOMIC DNA]</scope>
    <source>
        <strain evidence="2 3">FDAARGOS_1212</strain>
    </source>
</reference>
<dbReference type="EMBL" id="CP070245">
    <property type="protein sequence ID" value="QRV33956.1"/>
    <property type="molecule type" value="Genomic_DNA"/>
</dbReference>
<dbReference type="Proteomes" id="UP000623926">
    <property type="component" value="Chromosome"/>
</dbReference>
<sequence>MTATGAATAAALALTDPAPDTPVIPSERLRPGVALETVSRFADDWWDLGPLERKETSTTKTLHWKTFPEVLRPSMKRIAWAVINKPTPDVLLRRPKTTARPFISAQTLLHASKTWWDLGDWLALRQITSLDQVDQEILEEYADKVRELGNSFGHARNKLFAVTRMWAYAPFLLPQDRLCMPPWDDLGAEITDFLGEKDEPRGENTTAVIHPATMSPLLVWALRVITDLAPDVLAAWRESQRLLANLPPKAERGRKGKAVYQRLREYFDGLRAAGKAVPTYGGYLAPNLAKAATARGATREEAVSAKFVGGMLGVNQKQVSSFLKRCPEVLEGQKFADGAPLELPITAMIDGRPWTESIEFTQVKQLGLHLSTAALVVIAYLSGMRPEEVLHLEHGCASREEREDGTVRYRVNGRHFKGVVDEEGNIIPEGEMRPEPWTVIELVHRAIEVVEELDQGPLLFSRNLTTAPRADRRHGKALAPGAVVQRLKSFMKWANELAVKHSRDHELIPPDPDGNVTMQRFRRTVAWFIYRRPGGRIALGIQYGHVGSSMGESYGGRSRFDMLEILNFEEGLVMAENLATASERVASGEGVSGPAATRYVVAARAFQVRYEGGFMTKRQHRAIRADPNLRVYEHPESLLTCNHDPFKALCDPDRGRGAGQRTPSFSRCDMACANISRTDTHIERAKVERQAITEELADGLNPFPVAQRLRQRDQKLESIINEHEASCIVPEPRTEDGQ</sequence>
<evidence type="ECO:0000313" key="2">
    <source>
        <dbReference type="EMBL" id="QRV33956.1"/>
    </source>
</evidence>
<dbReference type="GO" id="GO:0006310">
    <property type="term" value="P:DNA recombination"/>
    <property type="evidence" value="ECO:0007669"/>
    <property type="project" value="UniProtKB-KW"/>
</dbReference>